<reference evidence="21 23" key="2">
    <citation type="journal article" date="2013" name="Nature">
        <title>Insights into bilaterian evolution from three spiralian genomes.</title>
        <authorList>
            <person name="Simakov O."/>
            <person name="Marletaz F."/>
            <person name="Cho S.J."/>
            <person name="Edsinger-Gonzales E."/>
            <person name="Havlak P."/>
            <person name="Hellsten U."/>
            <person name="Kuo D.H."/>
            <person name="Larsson T."/>
            <person name="Lv J."/>
            <person name="Arendt D."/>
            <person name="Savage R."/>
            <person name="Osoegawa K."/>
            <person name="de Jong P."/>
            <person name="Grimwood J."/>
            <person name="Chapman J.A."/>
            <person name="Shapiro H."/>
            <person name="Aerts A."/>
            <person name="Otillar R.P."/>
            <person name="Terry A.Y."/>
            <person name="Boore J.L."/>
            <person name="Grigoriev I.V."/>
            <person name="Lindberg D.R."/>
            <person name="Seaver E.C."/>
            <person name="Weisblat D.A."/>
            <person name="Putnam N.H."/>
            <person name="Rokhsar D.S."/>
        </authorList>
    </citation>
    <scope>NUCLEOTIDE SEQUENCE</scope>
    <source>
        <strain evidence="21 23">I ESC-2004</strain>
    </source>
</reference>
<dbReference type="EnsemblMetazoa" id="CapteT147975">
    <property type="protein sequence ID" value="CapteP147975"/>
    <property type="gene ID" value="CapteG147975"/>
</dbReference>
<dbReference type="Proteomes" id="UP000014760">
    <property type="component" value="Unassembled WGS sequence"/>
</dbReference>
<dbReference type="InterPro" id="IPR043189">
    <property type="entry name" value="B4GAT1"/>
</dbReference>
<keyword evidence="7" id="KW-0808">Transferase</keyword>
<evidence type="ECO:0000256" key="19">
    <source>
        <dbReference type="ARBA" id="ARBA00033291"/>
    </source>
</evidence>
<evidence type="ECO:0000313" key="23">
    <source>
        <dbReference type="Proteomes" id="UP000014760"/>
    </source>
</evidence>
<keyword evidence="14" id="KW-0325">Glycoprotein</keyword>
<comment type="similarity">
    <text evidence="4">Belongs to the glycosyltransferase 49 family.</text>
</comment>
<dbReference type="GO" id="GO:0000139">
    <property type="term" value="C:Golgi membrane"/>
    <property type="evidence" value="ECO:0007669"/>
    <property type="project" value="UniProtKB-SubCell"/>
</dbReference>
<keyword evidence="13" id="KW-0472">Membrane</keyword>
<reference evidence="23" key="1">
    <citation type="submission" date="2012-12" db="EMBL/GenBank/DDBJ databases">
        <authorList>
            <person name="Hellsten U."/>
            <person name="Grimwood J."/>
            <person name="Chapman J.A."/>
            <person name="Shapiro H."/>
            <person name="Aerts A."/>
            <person name="Otillar R.P."/>
            <person name="Terry A.Y."/>
            <person name="Boore J.L."/>
            <person name="Simakov O."/>
            <person name="Marletaz F."/>
            <person name="Cho S.-J."/>
            <person name="Edsinger-Gonzales E."/>
            <person name="Havlak P."/>
            <person name="Kuo D.-H."/>
            <person name="Larsson T."/>
            <person name="Lv J."/>
            <person name="Arendt D."/>
            <person name="Savage R."/>
            <person name="Osoegawa K."/>
            <person name="de Jong P."/>
            <person name="Lindberg D.R."/>
            <person name="Seaver E.C."/>
            <person name="Weisblat D.A."/>
            <person name="Putnam N.H."/>
            <person name="Grigoriev I.V."/>
            <person name="Rokhsar D.S."/>
        </authorList>
    </citation>
    <scope>NUCLEOTIDE SEQUENCE</scope>
    <source>
        <strain evidence="23">I ESC-2004</strain>
    </source>
</reference>
<evidence type="ECO:0000256" key="20">
    <source>
        <dbReference type="ARBA" id="ARBA00047852"/>
    </source>
</evidence>
<organism evidence="21">
    <name type="scientific">Capitella teleta</name>
    <name type="common">Polychaete worm</name>
    <dbReference type="NCBI Taxonomy" id="283909"/>
    <lineage>
        <taxon>Eukaryota</taxon>
        <taxon>Metazoa</taxon>
        <taxon>Spiralia</taxon>
        <taxon>Lophotrochozoa</taxon>
        <taxon>Annelida</taxon>
        <taxon>Polychaeta</taxon>
        <taxon>Sedentaria</taxon>
        <taxon>Scolecida</taxon>
        <taxon>Capitellidae</taxon>
        <taxon>Capitella</taxon>
    </lineage>
</organism>
<dbReference type="Pfam" id="PF13896">
    <property type="entry name" value="Glyco_transf_49"/>
    <property type="match status" value="1"/>
</dbReference>
<evidence type="ECO:0000256" key="12">
    <source>
        <dbReference type="ARBA" id="ARBA00023034"/>
    </source>
</evidence>
<name>R7TTZ0_CAPTE</name>
<dbReference type="EMBL" id="KB308581">
    <property type="protein sequence ID" value="ELT97358.1"/>
    <property type="molecule type" value="Genomic_DNA"/>
</dbReference>
<evidence type="ECO:0000256" key="17">
    <source>
        <dbReference type="ARBA" id="ARBA00032175"/>
    </source>
</evidence>
<keyword evidence="15" id="KW-0464">Manganese</keyword>
<keyword evidence="8" id="KW-0812">Transmembrane</keyword>
<dbReference type="EMBL" id="AMQN01010936">
    <property type="status" value="NOT_ANNOTATED_CDS"/>
    <property type="molecule type" value="Genomic_DNA"/>
</dbReference>
<evidence type="ECO:0000313" key="22">
    <source>
        <dbReference type="EnsemblMetazoa" id="CapteP147975"/>
    </source>
</evidence>
<comment type="cofactor">
    <cofactor evidence="1">
        <name>Mn(2+)</name>
        <dbReference type="ChEBI" id="CHEBI:29035"/>
    </cofactor>
</comment>
<evidence type="ECO:0000256" key="10">
    <source>
        <dbReference type="ARBA" id="ARBA00022968"/>
    </source>
</evidence>
<evidence type="ECO:0000256" key="8">
    <source>
        <dbReference type="ARBA" id="ARBA00022692"/>
    </source>
</evidence>
<keyword evidence="11" id="KW-1133">Transmembrane helix</keyword>
<evidence type="ECO:0000256" key="11">
    <source>
        <dbReference type="ARBA" id="ARBA00022989"/>
    </source>
</evidence>
<evidence type="ECO:0000256" key="4">
    <source>
        <dbReference type="ARBA" id="ARBA00008539"/>
    </source>
</evidence>
<dbReference type="GO" id="GO:0015020">
    <property type="term" value="F:glucuronosyltransferase activity"/>
    <property type="evidence" value="ECO:0007669"/>
    <property type="project" value="InterPro"/>
</dbReference>
<keyword evidence="12" id="KW-0333">Golgi apparatus</keyword>
<sequence length="388" mass="44867">MTLLNQLENKRSSHPQLNQNIANHHESNMLNSAIAQRLSSHRVLDSGGEYQIINDVFQASGETKTRILDVTLISHCSVHLIKHIPALVNAWHGPMSISIFLVSSELHTAVDMLLIIHQCVPLFQKFVTVHFVLPLSHQKLTISKSSLLPINCDEMNSDLQKRVLGSRNYALDGVLYPNNLLRNVALRNALTEYHLVIDVDMLPSPNLRQLFTTFVKSQFAPNNRTAFVIPAFEMVTGGTFPQTKQHLLDLWDQGSIQPFYLKACWKCQRFTDYDSWRKLPDSDGLSPGYDVDWKDPWEPFFIASWQAPRYDERFKQYGFNRISQVCEMHVSGSHFTVLSQAYLVHQGFKSKIQFHSSKNDEQDKNRILFRRFKTELKEKYPDTDRRCY</sequence>
<evidence type="ECO:0000256" key="9">
    <source>
        <dbReference type="ARBA" id="ARBA00022723"/>
    </source>
</evidence>
<keyword evidence="9" id="KW-0479">Metal-binding</keyword>
<reference evidence="22" key="3">
    <citation type="submission" date="2015-06" db="UniProtKB">
        <authorList>
            <consortium name="EnsemblMetazoa"/>
        </authorList>
    </citation>
    <scope>IDENTIFICATION</scope>
</reference>
<dbReference type="GO" id="GO:0035269">
    <property type="term" value="P:protein O-linked glycosylation via mannose"/>
    <property type="evidence" value="ECO:0007669"/>
    <property type="project" value="TreeGrafter"/>
</dbReference>
<dbReference type="OrthoDB" id="9974378at2759"/>
<evidence type="ECO:0000256" key="7">
    <source>
        <dbReference type="ARBA" id="ARBA00022679"/>
    </source>
</evidence>
<dbReference type="FunCoup" id="R7TTZ0">
    <property type="interactions" value="272"/>
</dbReference>
<keyword evidence="23" id="KW-1185">Reference proteome</keyword>
<comment type="catalytic activity">
    <reaction evidence="20">
        <text>3-O-[beta-D-Xyl-(1-&gt;4)-Rib-ol-P-Rib-ol-P-3-beta-D-GalNAc-(1-&gt;3)-beta-D-GlcNAc-(1-&gt;4)-(O-6-P-alpha-D-Man)]-Thr-[protein] + UDP-alpha-D-glucuronate = 3-O-[beta-D-GlcA-(1-&gt;3)-beta-D-Xyl-(1-&gt;4)-Rib-ol-P-Rib-ol-P-3-beta-D-GalNAc-(1-&gt;3)-beta-D-GlcNAc-(1-&gt;4)-(O-6-P-alpha-D-Man)]-Thr-[protein] + UDP + H(+)</text>
        <dbReference type="Rhea" id="RHEA:46860"/>
        <dbReference type="Rhea" id="RHEA-COMP:15023"/>
        <dbReference type="Rhea" id="RHEA-COMP:17482"/>
        <dbReference type="ChEBI" id="CHEBI:15378"/>
        <dbReference type="ChEBI" id="CHEBI:58052"/>
        <dbReference type="ChEBI" id="CHEBI:58223"/>
        <dbReference type="ChEBI" id="CHEBI:142405"/>
        <dbReference type="ChEBI" id="CHEBI:177336"/>
    </reaction>
</comment>
<dbReference type="GO" id="GO:0046872">
    <property type="term" value="F:metal ion binding"/>
    <property type="evidence" value="ECO:0007669"/>
    <property type="project" value="UniProtKB-KW"/>
</dbReference>
<accession>R7TTZ0</accession>
<comment type="subcellular location">
    <subcellularLocation>
        <location evidence="2">Golgi apparatus membrane</location>
        <topology evidence="2">Single-pass type II membrane protein</topology>
    </subcellularLocation>
</comment>
<dbReference type="PANTHER" id="PTHR46420">
    <property type="entry name" value="BETA-1,4-GLUCURONYLTRANSFERASE 1"/>
    <property type="match status" value="1"/>
</dbReference>
<dbReference type="UniPathway" id="UPA00378"/>
<evidence type="ECO:0000313" key="21">
    <source>
        <dbReference type="EMBL" id="ELT97358.1"/>
    </source>
</evidence>
<evidence type="ECO:0000256" key="2">
    <source>
        <dbReference type="ARBA" id="ARBA00004323"/>
    </source>
</evidence>
<evidence type="ECO:0000256" key="5">
    <source>
        <dbReference type="ARBA" id="ARBA00017962"/>
    </source>
</evidence>
<evidence type="ECO:0000256" key="6">
    <source>
        <dbReference type="ARBA" id="ARBA00022676"/>
    </source>
</evidence>
<protein>
    <recommendedName>
        <fullName evidence="5">Beta-1,4-glucuronyltransferase 1</fullName>
    </recommendedName>
    <alternativeName>
        <fullName evidence="16">I-beta-1,3-N-acetylglucosaminyltransferase</fullName>
    </alternativeName>
    <alternativeName>
        <fullName evidence="19">N-acetyllactosaminide beta-1,3-N-acetylglucosaminyltransferase</fullName>
    </alternativeName>
    <alternativeName>
        <fullName evidence="17">Poly-N-acetyllactosamine extension enzyme</fullName>
    </alternativeName>
    <alternativeName>
        <fullName evidence="18">UDP-GlcNAc:betaGal beta-1,3-N-acetylglucosaminyltransferase 1</fullName>
    </alternativeName>
</protein>
<evidence type="ECO:0000256" key="3">
    <source>
        <dbReference type="ARBA" id="ARBA00004922"/>
    </source>
</evidence>
<keyword evidence="10" id="KW-0735">Signal-anchor</keyword>
<evidence type="ECO:0000256" key="13">
    <source>
        <dbReference type="ARBA" id="ARBA00023136"/>
    </source>
</evidence>
<comment type="pathway">
    <text evidence="3">Protein modification; protein glycosylation.</text>
</comment>
<evidence type="ECO:0000256" key="14">
    <source>
        <dbReference type="ARBA" id="ARBA00023180"/>
    </source>
</evidence>
<dbReference type="HOGENOM" id="CLU_019238_5_0_1"/>
<evidence type="ECO:0000256" key="18">
    <source>
        <dbReference type="ARBA" id="ARBA00032181"/>
    </source>
</evidence>
<evidence type="ECO:0000256" key="15">
    <source>
        <dbReference type="ARBA" id="ARBA00023211"/>
    </source>
</evidence>
<dbReference type="PANTHER" id="PTHR46420:SF1">
    <property type="entry name" value="BETA-1,4-GLUCURONYLTRANSFERASE 1"/>
    <property type="match status" value="1"/>
</dbReference>
<dbReference type="STRING" id="283909.R7TTZ0"/>
<dbReference type="AlphaFoldDB" id="R7TTZ0"/>
<keyword evidence="6" id="KW-0328">Glycosyltransferase</keyword>
<gene>
    <name evidence="21" type="ORF">CAPTEDRAFT_147975</name>
</gene>
<evidence type="ECO:0000256" key="1">
    <source>
        <dbReference type="ARBA" id="ARBA00001936"/>
    </source>
</evidence>
<dbReference type="OMA" id="SGQYRIY"/>
<proteinExistence type="inferred from homology"/>
<evidence type="ECO:0000256" key="16">
    <source>
        <dbReference type="ARBA" id="ARBA00030723"/>
    </source>
</evidence>